<evidence type="ECO:0000259" key="1">
    <source>
        <dbReference type="Pfam" id="PF13480"/>
    </source>
</evidence>
<sequence length="402" mass="43939">MRHQAFHIDARPGGHFGVQGDHAVRFQRPVDLTAADRARWADLSDRAGAANVFAQHWFMDAALRHGGDDQLIRLAIVERAGGEWVGVLPLVRRARFGRWPAPHWQGWLATNQFLGSPLVRPGAEDRFWALLLPFLDAHAGREIGLQCRQLAWDDPICAALLAHCEGEGRGFRIVDRFDRPARAPGSDAVGGRAGIKARARLRSLERRLTRDHGPVAVDLHTANGDGDRWVEAFLAMERAGWKGRAGSALACHSATEKLFRDVVRAGWECGRLGRATLTAAGRPLAMSSWFVTGDRGFGFKMAFDEAFRSYAPGQLLMRHVADHVAGLRPPIHFDTCTSAGAGACRSLWGDSRTIVDCVVAIGSPVRRFAFAGLMRARDVYLLAVNSSAAPASPDLSIVAARR</sequence>
<accession>A0A7X5XNR8</accession>
<organism evidence="2 3">
    <name type="scientific">Sphingopyxis italica</name>
    <dbReference type="NCBI Taxonomy" id="1129133"/>
    <lineage>
        <taxon>Bacteria</taxon>
        <taxon>Pseudomonadati</taxon>
        <taxon>Pseudomonadota</taxon>
        <taxon>Alphaproteobacteria</taxon>
        <taxon>Sphingomonadales</taxon>
        <taxon>Sphingomonadaceae</taxon>
        <taxon>Sphingopyxis</taxon>
    </lineage>
</organism>
<proteinExistence type="predicted"/>
<feature type="domain" description="BioF2-like acetyltransferase" evidence="1">
    <location>
        <begin position="196"/>
        <end position="326"/>
    </location>
</feature>
<dbReference type="Pfam" id="PF13480">
    <property type="entry name" value="Acetyltransf_6"/>
    <property type="match status" value="1"/>
</dbReference>
<dbReference type="GO" id="GO:0016740">
    <property type="term" value="F:transferase activity"/>
    <property type="evidence" value="ECO:0007669"/>
    <property type="project" value="UniProtKB-KW"/>
</dbReference>
<dbReference type="RefSeq" id="WP_167919000.1">
    <property type="nucleotide sequence ID" value="NZ_JAATIT010000001.1"/>
</dbReference>
<dbReference type="Proteomes" id="UP000535078">
    <property type="component" value="Unassembled WGS sequence"/>
</dbReference>
<name>A0A7X5XNR8_9SPHN</name>
<dbReference type="InterPro" id="IPR038740">
    <property type="entry name" value="BioF2-like_GNAT_dom"/>
</dbReference>
<evidence type="ECO:0000313" key="2">
    <source>
        <dbReference type="EMBL" id="NJB88244.1"/>
    </source>
</evidence>
<gene>
    <name evidence="2" type="ORF">GGR90_000396</name>
</gene>
<dbReference type="InterPro" id="IPR016181">
    <property type="entry name" value="Acyl_CoA_acyltransferase"/>
</dbReference>
<keyword evidence="2" id="KW-0808">Transferase</keyword>
<comment type="caution">
    <text evidence="2">The sequence shown here is derived from an EMBL/GenBank/DDBJ whole genome shotgun (WGS) entry which is preliminary data.</text>
</comment>
<dbReference type="AlphaFoldDB" id="A0A7X5XNR8"/>
<dbReference type="EMBL" id="JAATIT010000001">
    <property type="protein sequence ID" value="NJB88244.1"/>
    <property type="molecule type" value="Genomic_DNA"/>
</dbReference>
<keyword evidence="3" id="KW-1185">Reference proteome</keyword>
<evidence type="ECO:0000313" key="3">
    <source>
        <dbReference type="Proteomes" id="UP000535078"/>
    </source>
</evidence>
<reference evidence="2 3" key="1">
    <citation type="submission" date="2020-03" db="EMBL/GenBank/DDBJ databases">
        <title>Genomic Encyclopedia of Type Strains, Phase IV (KMG-IV): sequencing the most valuable type-strain genomes for metagenomic binning, comparative biology and taxonomic classification.</title>
        <authorList>
            <person name="Goeker M."/>
        </authorList>
    </citation>
    <scope>NUCLEOTIDE SEQUENCE [LARGE SCALE GENOMIC DNA]</scope>
    <source>
        <strain evidence="2 3">DSM 25229</strain>
    </source>
</reference>
<protein>
    <submittedName>
        <fullName evidence="2">CelD/BcsL family acetyltransferase involved in cellulose biosynthesis</fullName>
    </submittedName>
</protein>
<dbReference type="SUPFAM" id="SSF55729">
    <property type="entry name" value="Acyl-CoA N-acyltransferases (Nat)"/>
    <property type="match status" value="1"/>
</dbReference>